<protein>
    <submittedName>
        <fullName evidence="1">Uncharacterized protein</fullName>
    </submittedName>
</protein>
<dbReference type="Proteomes" id="UP001279734">
    <property type="component" value="Unassembled WGS sequence"/>
</dbReference>
<proteinExistence type="predicted"/>
<evidence type="ECO:0000313" key="2">
    <source>
        <dbReference type="Proteomes" id="UP001279734"/>
    </source>
</evidence>
<name>A0AAD3P9F3_NEPGR</name>
<dbReference type="AlphaFoldDB" id="A0AAD3P9F3"/>
<reference evidence="1" key="1">
    <citation type="submission" date="2023-05" db="EMBL/GenBank/DDBJ databases">
        <title>Nepenthes gracilis genome sequencing.</title>
        <authorList>
            <person name="Fukushima K."/>
        </authorList>
    </citation>
    <scope>NUCLEOTIDE SEQUENCE</scope>
    <source>
        <strain evidence="1">SING2019-196</strain>
    </source>
</reference>
<comment type="caution">
    <text evidence="1">The sequence shown here is derived from an EMBL/GenBank/DDBJ whole genome shotgun (WGS) entry which is preliminary data.</text>
</comment>
<organism evidence="1 2">
    <name type="scientific">Nepenthes gracilis</name>
    <name type="common">Slender pitcher plant</name>
    <dbReference type="NCBI Taxonomy" id="150966"/>
    <lineage>
        <taxon>Eukaryota</taxon>
        <taxon>Viridiplantae</taxon>
        <taxon>Streptophyta</taxon>
        <taxon>Embryophyta</taxon>
        <taxon>Tracheophyta</taxon>
        <taxon>Spermatophyta</taxon>
        <taxon>Magnoliopsida</taxon>
        <taxon>eudicotyledons</taxon>
        <taxon>Gunneridae</taxon>
        <taxon>Pentapetalae</taxon>
        <taxon>Caryophyllales</taxon>
        <taxon>Nepenthaceae</taxon>
        <taxon>Nepenthes</taxon>
    </lineage>
</organism>
<keyword evidence="2" id="KW-1185">Reference proteome</keyword>
<sequence length="105" mass="12759">MWRLRSSTESIPYHYAALFLAFFEYLQSREILLKWIMDMGVVFCEENEEQFAVVTPLQFYGLFIRERNEFALQDSTVDMRNFLIGWLHVLFYWDKGFSFPFLHSH</sequence>
<gene>
    <name evidence="1" type="ORF">Nepgr_002238</name>
</gene>
<evidence type="ECO:0000313" key="1">
    <source>
        <dbReference type="EMBL" id="GMH00399.1"/>
    </source>
</evidence>
<dbReference type="EMBL" id="BSYO01000002">
    <property type="protein sequence ID" value="GMH00399.1"/>
    <property type="molecule type" value="Genomic_DNA"/>
</dbReference>
<accession>A0AAD3P9F3</accession>